<accession>A0A6P2CDA4</accession>
<dbReference type="AlphaFoldDB" id="A0A6P2CDA4"/>
<proteinExistence type="predicted"/>
<reference evidence="1 2" key="1">
    <citation type="submission" date="2018-07" db="EMBL/GenBank/DDBJ databases">
        <title>Genome sequence of Rhodococcus rhodnii ATCC 35071 from Rhodnius prolixus.</title>
        <authorList>
            <person name="Patel V."/>
            <person name="Vogel K.J."/>
        </authorList>
    </citation>
    <scope>NUCLEOTIDE SEQUENCE [LARGE SCALE GENOMIC DNA]</scope>
    <source>
        <strain evidence="1 2">ATCC 35071</strain>
    </source>
</reference>
<dbReference type="Proteomes" id="UP000471120">
    <property type="component" value="Unassembled WGS sequence"/>
</dbReference>
<dbReference type="EMBL" id="QRCM01000001">
    <property type="protein sequence ID" value="TXG89910.1"/>
    <property type="molecule type" value="Genomic_DNA"/>
</dbReference>
<organism evidence="1 2">
    <name type="scientific">Rhodococcus rhodnii</name>
    <dbReference type="NCBI Taxonomy" id="38312"/>
    <lineage>
        <taxon>Bacteria</taxon>
        <taxon>Bacillati</taxon>
        <taxon>Actinomycetota</taxon>
        <taxon>Actinomycetes</taxon>
        <taxon>Mycobacteriales</taxon>
        <taxon>Nocardiaceae</taxon>
        <taxon>Rhodococcus</taxon>
    </lineage>
</organism>
<evidence type="ECO:0000313" key="1">
    <source>
        <dbReference type="EMBL" id="TXG89910.1"/>
    </source>
</evidence>
<protein>
    <submittedName>
        <fullName evidence="1">Uncharacterized protein</fullName>
    </submittedName>
</protein>
<evidence type="ECO:0000313" key="2">
    <source>
        <dbReference type="Proteomes" id="UP000471120"/>
    </source>
</evidence>
<comment type="caution">
    <text evidence="1">The sequence shown here is derived from an EMBL/GenBank/DDBJ whole genome shotgun (WGS) entry which is preliminary data.</text>
</comment>
<gene>
    <name evidence="1" type="ORF">DW322_06405</name>
</gene>
<name>A0A6P2CDA4_9NOCA</name>
<sequence>MAVVRLDEGTIEKCVAHCDDMLDKLVDARSLTRTLEIGSAFGGFVSSHQLAAGYNAKANETSECLDRFIDAVTAMREAFVAGGEAYADTDSSVSTKLRSISGSRVS</sequence>
<dbReference type="RefSeq" id="WP_010837697.1">
    <property type="nucleotide sequence ID" value="NZ_QRCM01000001.1"/>
</dbReference>